<dbReference type="GO" id="GO:0016989">
    <property type="term" value="F:sigma factor antagonist activity"/>
    <property type="evidence" value="ECO:0007669"/>
    <property type="project" value="TreeGrafter"/>
</dbReference>
<dbReference type="EMBL" id="FNJL01000042">
    <property type="protein sequence ID" value="SDP91275.1"/>
    <property type="molecule type" value="Genomic_DNA"/>
</dbReference>
<dbReference type="Gene3D" id="3.55.50.30">
    <property type="match status" value="1"/>
</dbReference>
<sequence length="326" mass="34918">MNTDQARKPPPARRPARSPHLPFDEALAPFADALRQHLPTPEEIERAAAARKRRRTAQAAAGTAAAALLTAGIWWADPAWHRDTLATAQGERRSVRLPDGSEVRLHGQSRVEVALHLRSRRLALSTGEASFDVAHAPWHRWLPWLQRPFAVQAGAVRVLDIGTVFQIRRRGAPFTPGGTGRTDIAVLQGRVSVHPLHGTAPAVPLVAGDLLRVPDSAATAGAMPGLPAPERPGPAAMAAATAWREGRLLLEATPLADAVAEMQRLHAAPIVIADEQAAGRQISGVFDLDRIDQLIDLLPRLAPVAVHRQPDGSVVIRSRAGTHSAS</sequence>
<dbReference type="Proteomes" id="UP000199317">
    <property type="component" value="Unassembled WGS sequence"/>
</dbReference>
<dbReference type="PANTHER" id="PTHR30273:SF2">
    <property type="entry name" value="PROTEIN FECR"/>
    <property type="match status" value="1"/>
</dbReference>
<accession>A0A1H0WL35</accession>
<dbReference type="Pfam" id="PF04773">
    <property type="entry name" value="FecR"/>
    <property type="match status" value="1"/>
</dbReference>
<name>A0A1H0WL35_9BURK</name>
<evidence type="ECO:0000256" key="2">
    <source>
        <dbReference type="SAM" id="Phobius"/>
    </source>
</evidence>
<reference evidence="5" key="1">
    <citation type="submission" date="2016-10" db="EMBL/GenBank/DDBJ databases">
        <authorList>
            <person name="Varghese N."/>
            <person name="Submissions S."/>
        </authorList>
    </citation>
    <scope>NUCLEOTIDE SEQUENCE [LARGE SCALE GENOMIC DNA]</scope>
    <source>
        <strain evidence="5">DSM 17101</strain>
    </source>
</reference>
<dbReference type="PIRSF" id="PIRSF018266">
    <property type="entry name" value="FecR"/>
    <property type="match status" value="1"/>
</dbReference>
<evidence type="ECO:0000259" key="3">
    <source>
        <dbReference type="Pfam" id="PF04773"/>
    </source>
</evidence>
<evidence type="ECO:0000313" key="4">
    <source>
        <dbReference type="EMBL" id="SDP91275.1"/>
    </source>
</evidence>
<dbReference type="RefSeq" id="WP_092839631.1">
    <property type="nucleotide sequence ID" value="NZ_CP028290.1"/>
</dbReference>
<evidence type="ECO:0000256" key="1">
    <source>
        <dbReference type="SAM" id="MobiDB-lite"/>
    </source>
</evidence>
<evidence type="ECO:0000313" key="5">
    <source>
        <dbReference type="Proteomes" id="UP000199317"/>
    </source>
</evidence>
<protein>
    <submittedName>
        <fullName evidence="4">FecR family protein</fullName>
    </submittedName>
</protein>
<gene>
    <name evidence="4" type="ORF">SAMN04489708_14231</name>
</gene>
<dbReference type="Gene3D" id="2.60.120.1440">
    <property type="match status" value="1"/>
</dbReference>
<feature type="transmembrane region" description="Helical" evidence="2">
    <location>
        <begin position="56"/>
        <end position="76"/>
    </location>
</feature>
<dbReference type="InterPro" id="IPR006860">
    <property type="entry name" value="FecR"/>
</dbReference>
<dbReference type="PANTHER" id="PTHR30273">
    <property type="entry name" value="PERIPLASMIC SIGNAL SENSOR AND SIGMA FACTOR ACTIVATOR FECR-RELATED"/>
    <property type="match status" value="1"/>
</dbReference>
<organism evidence="4 5">
    <name type="scientific">Paracidovorax cattleyae</name>
    <dbReference type="NCBI Taxonomy" id="80868"/>
    <lineage>
        <taxon>Bacteria</taxon>
        <taxon>Pseudomonadati</taxon>
        <taxon>Pseudomonadota</taxon>
        <taxon>Betaproteobacteria</taxon>
        <taxon>Burkholderiales</taxon>
        <taxon>Comamonadaceae</taxon>
        <taxon>Paracidovorax</taxon>
    </lineage>
</organism>
<keyword evidence="2" id="KW-0472">Membrane</keyword>
<keyword evidence="5" id="KW-1185">Reference proteome</keyword>
<feature type="region of interest" description="Disordered" evidence="1">
    <location>
        <begin position="1"/>
        <end position="23"/>
    </location>
</feature>
<feature type="domain" description="FecR protein" evidence="3">
    <location>
        <begin position="83"/>
        <end position="191"/>
    </location>
</feature>
<dbReference type="OrthoDB" id="1100567at2"/>
<proteinExistence type="predicted"/>
<keyword evidence="2" id="KW-1133">Transmembrane helix</keyword>
<dbReference type="AlphaFoldDB" id="A0A1H0WL35"/>
<dbReference type="InterPro" id="IPR012373">
    <property type="entry name" value="Ferrdict_sens_TM"/>
</dbReference>
<keyword evidence="2" id="KW-0812">Transmembrane</keyword>